<evidence type="ECO:0000256" key="1">
    <source>
        <dbReference type="SAM" id="MobiDB-lite"/>
    </source>
</evidence>
<feature type="chain" id="PRO_5002685239" description="Sporozoite-specific protein S10" evidence="2">
    <location>
        <begin position="19"/>
        <end position="668"/>
    </location>
</feature>
<feature type="region of interest" description="Disordered" evidence="1">
    <location>
        <begin position="206"/>
        <end position="248"/>
    </location>
</feature>
<evidence type="ECO:0000256" key="2">
    <source>
        <dbReference type="SAM" id="SignalP"/>
    </source>
</evidence>
<keyword evidence="4" id="KW-1185">Reference proteome</keyword>
<accession>A5KAP7</accession>
<gene>
    <name evidence="3" type="ORF">PVX_001000</name>
</gene>
<proteinExistence type="predicted"/>
<feature type="region of interest" description="Disordered" evidence="1">
    <location>
        <begin position="297"/>
        <end position="397"/>
    </location>
</feature>
<feature type="compositionally biased region" description="Basic and acidic residues" evidence="1">
    <location>
        <begin position="116"/>
        <end position="131"/>
    </location>
</feature>
<dbReference type="STRING" id="126793.A5KAP7"/>
<reference evidence="3 4" key="1">
    <citation type="journal article" date="2008" name="Nature">
        <title>Comparative genomics of the neglected human malaria parasite Plasmodium vivax.</title>
        <authorList>
            <person name="Carlton J.M."/>
            <person name="Adams J.H."/>
            <person name="Silva J.C."/>
            <person name="Bidwell S.L."/>
            <person name="Lorenzi H."/>
            <person name="Caler E."/>
            <person name="Crabtree J."/>
            <person name="Angiuoli S.V."/>
            <person name="Merino E.F."/>
            <person name="Amedeo P."/>
            <person name="Cheng Q."/>
            <person name="Coulson R.M."/>
            <person name="Crabb B.S."/>
            <person name="Del Portillo H.A."/>
            <person name="Essien K."/>
            <person name="Feldblyum T.V."/>
            <person name="Fernandez-Becerra C."/>
            <person name="Gilson P.R."/>
            <person name="Gueye A.H."/>
            <person name="Guo X."/>
            <person name="Kang'a S."/>
            <person name="Kooij T.W."/>
            <person name="Korsinczky M."/>
            <person name="Meyer E.V."/>
            <person name="Nene V."/>
            <person name="Paulsen I."/>
            <person name="White O."/>
            <person name="Ralph S.A."/>
            <person name="Ren Q."/>
            <person name="Sargeant T.J."/>
            <person name="Salzberg S.L."/>
            <person name="Stoeckert C.J."/>
            <person name="Sullivan S.A."/>
            <person name="Yamamoto M.M."/>
            <person name="Hoffman S.L."/>
            <person name="Wortman J.R."/>
            <person name="Gardner M.J."/>
            <person name="Galinski M.R."/>
            <person name="Barnwell J.W."/>
            <person name="Fraser-Liggett C.M."/>
        </authorList>
    </citation>
    <scope>NUCLEOTIDE SEQUENCE [LARGE SCALE GENOMIC DNA]</scope>
    <source>
        <strain evidence="3 4">Salvador I</strain>
    </source>
</reference>
<sequence>MRMFPLLLLLLVVFAVNQLNNYGKLKHGKWDDGSYSERTRWRMLSGDDHDDLLPSCDSPGGRNDEHQVNKEVSRTAPSEKVKVVDKETGESMLVDVGESGGKSSPGVAEESGPSLRGRDVRDVRVDQETRETLQGGATNRRDLTQHGEEETGDDSKRAKQDDEAGVRSMLNDTVTAIKDNGSNLLRSVIGQINFVQGSAELLKVANEEERQPSGGSVLSKEGEEATPGDFLGGNNPNGGEKGELPNGTKNDVMIKGYANVLLNEGKHVLVGNVRNFLSRVFNLIVREKIMTRMCHRGGEASIERSGEPVGERSGEPTGERSGDPTGERSGDPTGERSGEPTGERSGEPTGERSGEPTAERSGEPTAERSDEPTAERSDEPTADPKGDPTNCRLPKRSATKFYQSEDLYNYYSSLEEMLKGRGIRWKTDRVSRYFTFSPSKKIKDNFEEVMNNKVFIESVRSILFDSHKKNKKAVFSSFAVVVETLFSLIKEEKVIADMYSYVKLFFQDLDILNLKVLHFLSSSSTENTQFVGPPDLSLTNFEYILAKIYSRSVLANILSPKMNHSDSKKLSKLLTRRENNLKFSFLEGVKMVHSAIPSEGVSAVVLGNAGGQVNVPIPGADDTLCKFIPIRKKLLYERLSVTRKVAEEVILDYLFRLLLRKVHEYVLE</sequence>
<evidence type="ECO:0008006" key="5">
    <source>
        <dbReference type="Google" id="ProtNLM"/>
    </source>
</evidence>
<feature type="compositionally biased region" description="Basic and acidic residues" evidence="1">
    <location>
        <begin position="139"/>
        <end position="165"/>
    </location>
</feature>
<feature type="signal peptide" evidence="2">
    <location>
        <begin position="1"/>
        <end position="18"/>
    </location>
</feature>
<dbReference type="Proteomes" id="UP000008333">
    <property type="component" value="Unassembled WGS sequence"/>
</dbReference>
<keyword evidence="2" id="KW-0732">Signal</keyword>
<dbReference type="InParanoid" id="A5KAP7"/>
<dbReference type="EMBL" id="AAKM01000015">
    <property type="protein sequence ID" value="EDL43646.1"/>
    <property type="molecule type" value="Genomic_DNA"/>
</dbReference>
<comment type="caution">
    <text evidence="3">The sequence shown here is derived from an EMBL/GenBank/DDBJ whole genome shotgun (WGS) entry which is preliminary data.</text>
</comment>
<dbReference type="OMA" id="CKFIPIR"/>
<dbReference type="PhylomeDB" id="A5KAP7"/>
<evidence type="ECO:0000313" key="3">
    <source>
        <dbReference type="EMBL" id="EDL43646.1"/>
    </source>
</evidence>
<name>A5KAP7_PLAVS</name>
<dbReference type="AlphaFoldDB" id="A5KAP7"/>
<organism evidence="3 4">
    <name type="scientific">Plasmodium vivax (strain Salvador I)</name>
    <dbReference type="NCBI Taxonomy" id="126793"/>
    <lineage>
        <taxon>Eukaryota</taxon>
        <taxon>Sar</taxon>
        <taxon>Alveolata</taxon>
        <taxon>Apicomplexa</taxon>
        <taxon>Aconoidasida</taxon>
        <taxon>Haemosporida</taxon>
        <taxon>Plasmodiidae</taxon>
        <taxon>Plasmodium</taxon>
        <taxon>Plasmodium (Plasmodium)</taxon>
    </lineage>
</organism>
<feature type="compositionally biased region" description="Basic and acidic residues" evidence="1">
    <location>
        <begin position="297"/>
        <end position="386"/>
    </location>
</feature>
<dbReference type="VEuPathDB" id="PlasmoDB:PVX_001000"/>
<feature type="compositionally biased region" description="Basic and acidic residues" evidence="1">
    <location>
        <begin position="62"/>
        <end position="89"/>
    </location>
</feature>
<feature type="region of interest" description="Disordered" evidence="1">
    <location>
        <begin position="55"/>
        <end position="166"/>
    </location>
</feature>
<protein>
    <recommendedName>
        <fullName evidence="5">Sporozoite-specific protein S10</fullName>
    </recommendedName>
</protein>
<dbReference type="FunCoup" id="A5KAP7">
    <property type="interactions" value="682"/>
</dbReference>
<evidence type="ECO:0000313" key="4">
    <source>
        <dbReference type="Proteomes" id="UP000008333"/>
    </source>
</evidence>